<keyword evidence="1" id="KW-0378">Hydrolase</keyword>
<dbReference type="Gene3D" id="3.60.20.10">
    <property type="entry name" value="Glutamine Phosphoribosylpyrophosphate, subunit 1, domain 1"/>
    <property type="match status" value="1"/>
</dbReference>
<evidence type="ECO:0000313" key="1">
    <source>
        <dbReference type="EMBL" id="SDX43636.1"/>
    </source>
</evidence>
<reference evidence="2" key="1">
    <citation type="submission" date="2016-10" db="EMBL/GenBank/DDBJ databases">
        <authorList>
            <person name="Varghese N."/>
            <person name="Submissions S."/>
        </authorList>
    </citation>
    <scope>NUCLEOTIDE SEQUENCE [LARGE SCALE GENOMIC DNA]</scope>
    <source>
        <strain evidence="2">DSM 217</strain>
    </source>
</reference>
<keyword evidence="1" id="KW-0645">Protease</keyword>
<sequence>MTYCVGLCLDQGLVMASDSRTNAGVDYISSYSKLHLFQPAPDRMFVLLAAGNLATTQEVLNRIRRDLDQAANPSQTDLPPAVTLANVEYLFEAANYIGQVNLAVQNEHGPALRQIGASVEATFILGGQIGGQPHGLFLIYPQGNSIAATPETPFLQIGESKYGKPILDQIVTPTLSLNDGARVCLVSLAGTTRSNLTVGPPFEVAICPKDALAPSHRLRLEEDSAELKTLTRDWIESVRHAFFGLPHFPWEQPDTASGAESESPHQMQS</sequence>
<dbReference type="RefSeq" id="WP_093036723.1">
    <property type="nucleotide sequence ID" value="NZ_FNNZ01000026.1"/>
</dbReference>
<dbReference type="AlphaFoldDB" id="A0A1H3BNY9"/>
<keyword evidence="2" id="KW-1185">Reference proteome</keyword>
<proteinExistence type="predicted"/>
<dbReference type="PIRSF" id="PIRSF009120">
    <property type="entry name" value="UCP009120_prtse"/>
    <property type="match status" value="1"/>
</dbReference>
<keyword evidence="1" id="KW-0647">Proteasome</keyword>
<dbReference type="Proteomes" id="UP000198816">
    <property type="component" value="Unassembled WGS sequence"/>
</dbReference>
<dbReference type="EMBL" id="FNNZ01000026">
    <property type="protein sequence ID" value="SDX43636.1"/>
    <property type="molecule type" value="Genomic_DNA"/>
</dbReference>
<dbReference type="InterPro" id="IPR029055">
    <property type="entry name" value="Ntn_hydrolases_N"/>
</dbReference>
<protein>
    <submittedName>
        <fullName evidence="1">Putative proteasome-type protease</fullName>
    </submittedName>
</protein>
<organism evidence="1 2">
    <name type="scientific">Thiocapsa roseopersicina</name>
    <dbReference type="NCBI Taxonomy" id="1058"/>
    <lineage>
        <taxon>Bacteria</taxon>
        <taxon>Pseudomonadati</taxon>
        <taxon>Pseudomonadota</taxon>
        <taxon>Gammaproteobacteria</taxon>
        <taxon>Chromatiales</taxon>
        <taxon>Chromatiaceae</taxon>
        <taxon>Thiocapsa</taxon>
    </lineage>
</organism>
<dbReference type="STRING" id="1058.SAMN05421783_1269"/>
<evidence type="ECO:0000313" key="2">
    <source>
        <dbReference type="Proteomes" id="UP000198816"/>
    </source>
</evidence>
<name>A0A1H3BNY9_THIRO</name>
<dbReference type="InterPro" id="IPR016545">
    <property type="entry name" value="UCP009120_prtse"/>
</dbReference>
<gene>
    <name evidence="1" type="ORF">SAMN05421783_1269</name>
</gene>
<accession>A0A1H3BNY9</accession>
<dbReference type="SUPFAM" id="SSF56235">
    <property type="entry name" value="N-terminal nucleophile aminohydrolases (Ntn hydrolases)"/>
    <property type="match status" value="1"/>
</dbReference>
<dbReference type="GO" id="GO:0008233">
    <property type="term" value="F:peptidase activity"/>
    <property type="evidence" value="ECO:0007669"/>
    <property type="project" value="UniProtKB-KW"/>
</dbReference>
<dbReference type="GO" id="GO:0000502">
    <property type="term" value="C:proteasome complex"/>
    <property type="evidence" value="ECO:0007669"/>
    <property type="project" value="UniProtKB-KW"/>
</dbReference>
<dbReference type="OrthoDB" id="9786336at2"/>
<dbReference type="GO" id="GO:0006508">
    <property type="term" value="P:proteolysis"/>
    <property type="evidence" value="ECO:0007669"/>
    <property type="project" value="UniProtKB-KW"/>
</dbReference>